<dbReference type="CDD" id="cd00371">
    <property type="entry name" value="HMA"/>
    <property type="match status" value="1"/>
</dbReference>
<dbReference type="GO" id="GO:0046872">
    <property type="term" value="F:metal ion binding"/>
    <property type="evidence" value="ECO:0007669"/>
    <property type="project" value="UniProtKB-KW"/>
</dbReference>
<keyword evidence="4" id="KW-1185">Reference proteome</keyword>
<protein>
    <submittedName>
        <fullName evidence="3">Copper chaperone</fullName>
    </submittedName>
</protein>
<dbReference type="AlphaFoldDB" id="A0A1Y6CJ52"/>
<evidence type="ECO:0000313" key="4">
    <source>
        <dbReference type="Proteomes" id="UP000192907"/>
    </source>
</evidence>
<dbReference type="PROSITE" id="PS50846">
    <property type="entry name" value="HMA_2"/>
    <property type="match status" value="1"/>
</dbReference>
<dbReference type="InterPro" id="IPR006121">
    <property type="entry name" value="HMA_dom"/>
</dbReference>
<evidence type="ECO:0000256" key="1">
    <source>
        <dbReference type="ARBA" id="ARBA00022723"/>
    </source>
</evidence>
<feature type="domain" description="HMA" evidence="2">
    <location>
        <begin position="2"/>
        <end position="65"/>
    </location>
</feature>
<proteinExistence type="predicted"/>
<dbReference type="RefSeq" id="WP_132322647.1">
    <property type="nucleotide sequence ID" value="NZ_FWZT01000019.1"/>
</dbReference>
<dbReference type="Proteomes" id="UP000192907">
    <property type="component" value="Unassembled WGS sequence"/>
</dbReference>
<dbReference type="OrthoDB" id="9814359at2"/>
<dbReference type="InterPro" id="IPR036163">
    <property type="entry name" value="HMA_dom_sf"/>
</dbReference>
<dbReference type="Gene3D" id="3.30.70.100">
    <property type="match status" value="1"/>
</dbReference>
<reference evidence="4" key="1">
    <citation type="submission" date="2017-04" db="EMBL/GenBank/DDBJ databases">
        <authorList>
            <person name="Varghese N."/>
            <person name="Submissions S."/>
        </authorList>
    </citation>
    <scope>NUCLEOTIDE SEQUENCE [LARGE SCALE GENOMIC DNA]</scope>
    <source>
        <strain evidence="4">RKEM611</strain>
    </source>
</reference>
<dbReference type="EMBL" id="FWZT01000019">
    <property type="protein sequence ID" value="SMF58205.1"/>
    <property type="molecule type" value="Genomic_DNA"/>
</dbReference>
<keyword evidence="1" id="KW-0479">Metal-binding</keyword>
<dbReference type="Pfam" id="PF00403">
    <property type="entry name" value="HMA"/>
    <property type="match status" value="1"/>
</dbReference>
<organism evidence="3 4">
    <name type="scientific">Pseudobacteriovorax antillogorgiicola</name>
    <dbReference type="NCBI Taxonomy" id="1513793"/>
    <lineage>
        <taxon>Bacteria</taxon>
        <taxon>Pseudomonadati</taxon>
        <taxon>Bdellovibrionota</taxon>
        <taxon>Oligoflexia</taxon>
        <taxon>Oligoflexales</taxon>
        <taxon>Pseudobacteriovoracaceae</taxon>
        <taxon>Pseudobacteriovorax</taxon>
    </lineage>
</organism>
<dbReference type="SUPFAM" id="SSF55008">
    <property type="entry name" value="HMA, heavy metal-associated domain"/>
    <property type="match status" value="1"/>
</dbReference>
<accession>A0A1Y6CJ52</accession>
<sequence>MTEVKLKIDGMTCEGCVKSIQKAFSHEPKVEQVSINLAEGTGTFKTNLDAATIIMMIEDQGFDARTI</sequence>
<evidence type="ECO:0000313" key="3">
    <source>
        <dbReference type="EMBL" id="SMF58205.1"/>
    </source>
</evidence>
<dbReference type="FunFam" id="3.30.70.100:FF:000001">
    <property type="entry name" value="ATPase copper transporting beta"/>
    <property type="match status" value="1"/>
</dbReference>
<gene>
    <name evidence="3" type="ORF">SAMN06296036_11978</name>
</gene>
<dbReference type="STRING" id="1513793.SAMN06296036_11978"/>
<name>A0A1Y6CJ52_9BACT</name>
<evidence type="ECO:0000259" key="2">
    <source>
        <dbReference type="PROSITE" id="PS50846"/>
    </source>
</evidence>